<name>A0A9P4LBU8_9PLEO</name>
<proteinExistence type="predicted"/>
<gene>
    <name evidence="1" type="ORF">K460DRAFT_364920</name>
</gene>
<dbReference type="GeneID" id="63850336"/>
<protein>
    <submittedName>
        <fullName evidence="1">Uncharacterized protein</fullName>
    </submittedName>
</protein>
<dbReference type="RefSeq" id="XP_040791556.1">
    <property type="nucleotide sequence ID" value="XM_040933085.1"/>
</dbReference>
<reference evidence="1" key="1">
    <citation type="submission" date="2020-01" db="EMBL/GenBank/DDBJ databases">
        <authorList>
            <consortium name="DOE Joint Genome Institute"/>
            <person name="Haridas S."/>
            <person name="Albert R."/>
            <person name="Binder M."/>
            <person name="Bloem J."/>
            <person name="Labutti K."/>
            <person name="Salamov A."/>
            <person name="Andreopoulos B."/>
            <person name="Baker S.E."/>
            <person name="Barry K."/>
            <person name="Bills G."/>
            <person name="Bluhm B.H."/>
            <person name="Cannon C."/>
            <person name="Castanera R."/>
            <person name="Culley D.E."/>
            <person name="Daum C."/>
            <person name="Ezra D."/>
            <person name="Gonzalez J.B."/>
            <person name="Henrissat B."/>
            <person name="Kuo A."/>
            <person name="Liang C."/>
            <person name="Lipzen A."/>
            <person name="Lutzoni F."/>
            <person name="Magnuson J."/>
            <person name="Mondo S."/>
            <person name="Nolan M."/>
            <person name="Ohm R."/>
            <person name="Pangilinan J."/>
            <person name="Park H.-J."/>
            <person name="Ramirez L."/>
            <person name="Alfaro M."/>
            <person name="Sun H."/>
            <person name="Tritt A."/>
            <person name="Yoshinaga Y."/>
            <person name="Zwiers L.-H."/>
            <person name="Turgeon B.G."/>
            <person name="Goodwin S.B."/>
            <person name="Spatafora J.W."/>
            <person name="Crous P.W."/>
            <person name="Grigoriev I.V."/>
        </authorList>
    </citation>
    <scope>NUCLEOTIDE SEQUENCE</scope>
    <source>
        <strain evidence="1">CBS 394.84</strain>
    </source>
</reference>
<dbReference type="EMBL" id="ML976615">
    <property type="protein sequence ID" value="KAF1848993.1"/>
    <property type="molecule type" value="Genomic_DNA"/>
</dbReference>
<organism evidence="1 2">
    <name type="scientific">Cucurbitaria berberidis CBS 394.84</name>
    <dbReference type="NCBI Taxonomy" id="1168544"/>
    <lineage>
        <taxon>Eukaryota</taxon>
        <taxon>Fungi</taxon>
        <taxon>Dikarya</taxon>
        <taxon>Ascomycota</taxon>
        <taxon>Pezizomycotina</taxon>
        <taxon>Dothideomycetes</taxon>
        <taxon>Pleosporomycetidae</taxon>
        <taxon>Pleosporales</taxon>
        <taxon>Pleosporineae</taxon>
        <taxon>Cucurbitariaceae</taxon>
        <taxon>Cucurbitaria</taxon>
    </lineage>
</organism>
<evidence type="ECO:0000313" key="1">
    <source>
        <dbReference type="EMBL" id="KAF1848993.1"/>
    </source>
</evidence>
<dbReference type="Proteomes" id="UP000800039">
    <property type="component" value="Unassembled WGS sequence"/>
</dbReference>
<dbReference type="AlphaFoldDB" id="A0A9P4LBU8"/>
<accession>A0A9P4LBU8</accession>
<comment type="caution">
    <text evidence="1">The sequence shown here is derived from an EMBL/GenBank/DDBJ whole genome shotgun (WGS) entry which is preliminary data.</text>
</comment>
<keyword evidence="2" id="KW-1185">Reference proteome</keyword>
<evidence type="ECO:0000313" key="2">
    <source>
        <dbReference type="Proteomes" id="UP000800039"/>
    </source>
</evidence>
<sequence length="51" mass="5688">MKKCPEAPQRRQLVGAILVRGDVCWVCCGVKVSVRSPSLQEASLFEVEVRE</sequence>